<name>A0A1E7FCM4_9STRA</name>
<dbReference type="InterPro" id="IPR036568">
    <property type="entry name" value="GGCT-like_sf"/>
</dbReference>
<organism evidence="2 3">
    <name type="scientific">Fragilariopsis cylindrus CCMP1102</name>
    <dbReference type="NCBI Taxonomy" id="635003"/>
    <lineage>
        <taxon>Eukaryota</taxon>
        <taxon>Sar</taxon>
        <taxon>Stramenopiles</taxon>
        <taxon>Ochrophyta</taxon>
        <taxon>Bacillariophyta</taxon>
        <taxon>Bacillariophyceae</taxon>
        <taxon>Bacillariophycidae</taxon>
        <taxon>Bacillariales</taxon>
        <taxon>Bacillariaceae</taxon>
        <taxon>Fragilariopsis</taxon>
    </lineage>
</organism>
<keyword evidence="3" id="KW-1185">Reference proteome</keyword>
<feature type="domain" description="Gamma-glutamylcyclotransferase AIG2-like" evidence="1">
    <location>
        <begin position="32"/>
        <end position="112"/>
    </location>
</feature>
<dbReference type="Pfam" id="PF06094">
    <property type="entry name" value="GGACT"/>
    <property type="match status" value="1"/>
</dbReference>
<evidence type="ECO:0000259" key="1">
    <source>
        <dbReference type="Pfam" id="PF06094"/>
    </source>
</evidence>
<dbReference type="InParanoid" id="A0A1E7FCM4"/>
<dbReference type="KEGG" id="fcy:FRACYDRAFT_269531"/>
<evidence type="ECO:0000313" key="3">
    <source>
        <dbReference type="Proteomes" id="UP000095751"/>
    </source>
</evidence>
<dbReference type="CDD" id="cd06661">
    <property type="entry name" value="GGCT_like"/>
    <property type="match status" value="1"/>
</dbReference>
<sequence length="284" mass="31954">MNGISTEEQDIVWYFAIGSMCNPISVTNRELHPIESFPAEVMDHELHFFGSSGMAGAIAQEGKSFHGVLHKMTKDDKIKLDKMEMGYDADPCKCKLYDGSEQDAVIYVMNPEKFKTFGKTEDKPPTERYITIIIEGCEHYGVKKGYIDWLRSLEFQKRKIPSEFDTLLIPKGTPTMTVTDVEVGDGKDDNPLYTTCNGKVLKHEGFPEVILEKILTNKAKGIHSYEVFLNTFLYDPVCGIIKSPEDVSKLCAASTEDQIVGWSKLPQSKMKSTVVGLIDLKYKD</sequence>
<dbReference type="AlphaFoldDB" id="A0A1E7FCM4"/>
<accession>A0A1E7FCM4</accession>
<dbReference type="SUPFAM" id="SSF110857">
    <property type="entry name" value="Gamma-glutamyl cyclotransferase-like"/>
    <property type="match status" value="1"/>
</dbReference>
<dbReference type="EMBL" id="KV784359">
    <property type="protein sequence ID" value="OEU15928.1"/>
    <property type="molecule type" value="Genomic_DNA"/>
</dbReference>
<gene>
    <name evidence="2" type="ORF">FRACYDRAFT_269531</name>
</gene>
<reference evidence="2 3" key="1">
    <citation type="submission" date="2016-09" db="EMBL/GenBank/DDBJ databases">
        <title>Extensive genetic diversity and differential bi-allelic expression allows diatom success in the polar Southern Ocean.</title>
        <authorList>
            <consortium name="DOE Joint Genome Institute"/>
            <person name="Mock T."/>
            <person name="Otillar R.P."/>
            <person name="Strauss J."/>
            <person name="Dupont C."/>
            <person name="Frickenhaus S."/>
            <person name="Maumus F."/>
            <person name="Mcmullan M."/>
            <person name="Sanges R."/>
            <person name="Schmutz J."/>
            <person name="Toseland A."/>
            <person name="Valas R."/>
            <person name="Veluchamy A."/>
            <person name="Ward B.J."/>
            <person name="Allen A."/>
            <person name="Barry K."/>
            <person name="Falciatore A."/>
            <person name="Ferrante M."/>
            <person name="Fortunato A.E."/>
            <person name="Gloeckner G."/>
            <person name="Gruber A."/>
            <person name="Hipkin R."/>
            <person name="Janech M."/>
            <person name="Kroth P."/>
            <person name="Leese F."/>
            <person name="Lindquist E."/>
            <person name="Lyon B.R."/>
            <person name="Martin J."/>
            <person name="Mayer C."/>
            <person name="Parker M."/>
            <person name="Quesneville H."/>
            <person name="Raymond J."/>
            <person name="Uhlig C."/>
            <person name="Valentin K.U."/>
            <person name="Worden A.Z."/>
            <person name="Armbrust E.V."/>
            <person name="Bowler C."/>
            <person name="Green B."/>
            <person name="Moulton V."/>
            <person name="Van Oosterhout C."/>
            <person name="Grigoriev I."/>
        </authorList>
    </citation>
    <scope>NUCLEOTIDE SEQUENCE [LARGE SCALE GENOMIC DNA]</scope>
    <source>
        <strain evidence="2 3">CCMP1102</strain>
    </source>
</reference>
<dbReference type="InterPro" id="IPR013024">
    <property type="entry name" value="GGCT-like"/>
</dbReference>
<dbReference type="Gene3D" id="3.10.490.10">
    <property type="entry name" value="Gamma-glutamyl cyclotransferase-like"/>
    <property type="match status" value="1"/>
</dbReference>
<proteinExistence type="predicted"/>
<dbReference type="InterPro" id="IPR009288">
    <property type="entry name" value="AIG2-like_dom"/>
</dbReference>
<dbReference type="Proteomes" id="UP000095751">
    <property type="component" value="Unassembled WGS sequence"/>
</dbReference>
<dbReference type="OrthoDB" id="2924818at2759"/>
<protein>
    <recommendedName>
        <fullName evidence="1">Gamma-glutamylcyclotransferase AIG2-like domain-containing protein</fullName>
    </recommendedName>
</protein>
<evidence type="ECO:0000313" key="2">
    <source>
        <dbReference type="EMBL" id="OEU15928.1"/>
    </source>
</evidence>